<dbReference type="InterPro" id="IPR050491">
    <property type="entry name" value="AmpC-like"/>
</dbReference>
<evidence type="ECO:0000313" key="3">
    <source>
        <dbReference type="EMBL" id="QNN70061.1"/>
    </source>
</evidence>
<organism evidence="3 4">
    <name type="scientific">Thermomonas carbonis</name>
    <dbReference type="NCBI Taxonomy" id="1463158"/>
    <lineage>
        <taxon>Bacteria</taxon>
        <taxon>Pseudomonadati</taxon>
        <taxon>Pseudomonadota</taxon>
        <taxon>Gammaproteobacteria</taxon>
        <taxon>Lysobacterales</taxon>
        <taxon>Lysobacteraceae</taxon>
        <taxon>Thermomonas</taxon>
    </lineage>
</organism>
<feature type="domain" description="Beta-lactamase-related" evidence="2">
    <location>
        <begin position="39"/>
        <end position="363"/>
    </location>
</feature>
<protein>
    <submittedName>
        <fullName evidence="3">Beta-lactamase family protein</fullName>
    </submittedName>
</protein>
<feature type="chain" id="PRO_5028951938" evidence="1">
    <location>
        <begin position="25"/>
        <end position="573"/>
    </location>
</feature>
<dbReference type="InterPro" id="IPR012338">
    <property type="entry name" value="Beta-lactam/transpept-like"/>
</dbReference>
<dbReference type="Pfam" id="PF00144">
    <property type="entry name" value="Beta-lactamase"/>
    <property type="match status" value="1"/>
</dbReference>
<reference evidence="3 4" key="1">
    <citation type="submission" date="2020-08" db="EMBL/GenBank/DDBJ databases">
        <title>Genome sequence of Thermomonas carbonis KCTC 42013T.</title>
        <authorList>
            <person name="Hyun D.-W."/>
            <person name="Bae J.-W."/>
        </authorList>
    </citation>
    <scope>NUCLEOTIDE SEQUENCE [LARGE SCALE GENOMIC DNA]</scope>
    <source>
        <strain evidence="3 4">KCTC 42013</strain>
    </source>
</reference>
<dbReference type="Gene3D" id="3.40.710.10">
    <property type="entry name" value="DD-peptidase/beta-lactamase superfamily"/>
    <property type="match status" value="1"/>
</dbReference>
<dbReference type="PANTHER" id="PTHR46825">
    <property type="entry name" value="D-ALANYL-D-ALANINE-CARBOXYPEPTIDASE/ENDOPEPTIDASE AMPH"/>
    <property type="match status" value="1"/>
</dbReference>
<feature type="signal peptide" evidence="1">
    <location>
        <begin position="1"/>
        <end position="24"/>
    </location>
</feature>
<name>A0A7G9SQD6_9GAMM</name>
<gene>
    <name evidence="3" type="ORF">H9L16_15835</name>
</gene>
<evidence type="ECO:0000259" key="2">
    <source>
        <dbReference type="Pfam" id="PF00144"/>
    </source>
</evidence>
<dbReference type="PANTHER" id="PTHR46825:SF9">
    <property type="entry name" value="BETA-LACTAMASE-RELATED DOMAIN-CONTAINING PROTEIN"/>
    <property type="match status" value="1"/>
</dbReference>
<accession>A0A7G9SQD6</accession>
<dbReference type="InterPro" id="IPR001466">
    <property type="entry name" value="Beta-lactam-related"/>
</dbReference>
<dbReference type="KEGG" id="tcn:H9L16_15835"/>
<sequence>MIRSTARHAACLLALASIAPATLAQGPITRTTPPESAVDAVFKRYDRKDTPGCSVAVIEGGKVLLKKSYGMADPSLGVPRTSATSHWIPYSEARVFVALAVAMLARDGKIGLDDPIRKHIPQVPAYASAVTVRHLLHHTSGLADYLVLDPVGDSMWTRVSKDEFFRVLSRWNKLGFAPGQGKMYSNTDYALLEMLVERSSGGSLHDYLHAKLLKPLGMADTRIGANQATIHPGHALFYFPEGNGYSRAFPYRTSPVGGISVTTNLDDLIRWDAALRDRATGIASLLQQLEAGAPPDAGADAEGRPSDAEGYSFGVFRRTYRGLPIVEYRGISGYHYLVQVPETQLSVATLCNVYPGMESFGADVARLYAASTLPAPPAPARTVGPPIKVSASELARYVGEYRTSNARRLVDVAVANGALVATPRGGKPLPSMVAHGNGQFTTKVNDWTLLLEFKPDENNGMAISQWDMTNNVSTGDGFQRWTPWKPDANAMQDYTGTYVGDDVEAVLHLRADDDRVFVASHGMVETELQPMDKPDHFTGFDIYAVHFERDTAGQVVALLLDATRVKGVRYTRR</sequence>
<dbReference type="EMBL" id="CP060719">
    <property type="protein sequence ID" value="QNN70061.1"/>
    <property type="molecule type" value="Genomic_DNA"/>
</dbReference>
<dbReference type="AlphaFoldDB" id="A0A7G9SQD6"/>
<evidence type="ECO:0000313" key="4">
    <source>
        <dbReference type="Proteomes" id="UP000515804"/>
    </source>
</evidence>
<dbReference type="Proteomes" id="UP000515804">
    <property type="component" value="Chromosome"/>
</dbReference>
<dbReference type="RefSeq" id="WP_187552578.1">
    <property type="nucleotide sequence ID" value="NZ_BMZL01000001.1"/>
</dbReference>
<proteinExistence type="predicted"/>
<evidence type="ECO:0000256" key="1">
    <source>
        <dbReference type="SAM" id="SignalP"/>
    </source>
</evidence>
<dbReference type="SUPFAM" id="SSF56601">
    <property type="entry name" value="beta-lactamase/transpeptidase-like"/>
    <property type="match status" value="1"/>
</dbReference>
<keyword evidence="4" id="KW-1185">Reference proteome</keyword>
<keyword evidence="1" id="KW-0732">Signal</keyword>